<reference evidence="3" key="1">
    <citation type="submission" date="2023-08" db="EMBL/GenBank/DDBJ databases">
        <authorList>
            <person name="Chen Y."/>
            <person name="Shah S."/>
            <person name="Dougan E. K."/>
            <person name="Thang M."/>
            <person name="Chan C."/>
        </authorList>
    </citation>
    <scope>NUCLEOTIDE SEQUENCE</scope>
</reference>
<feature type="region of interest" description="Disordered" evidence="1">
    <location>
        <begin position="57"/>
        <end position="132"/>
    </location>
</feature>
<organism evidence="3 4">
    <name type="scientific">Effrenium voratum</name>
    <dbReference type="NCBI Taxonomy" id="2562239"/>
    <lineage>
        <taxon>Eukaryota</taxon>
        <taxon>Sar</taxon>
        <taxon>Alveolata</taxon>
        <taxon>Dinophyceae</taxon>
        <taxon>Suessiales</taxon>
        <taxon>Symbiodiniaceae</taxon>
        <taxon>Effrenium</taxon>
    </lineage>
</organism>
<dbReference type="AlphaFoldDB" id="A0AA36HPC1"/>
<gene>
    <name evidence="3" type="ORF">EVOR1521_LOCUS2406</name>
</gene>
<dbReference type="EMBL" id="CAUJNA010000125">
    <property type="protein sequence ID" value="CAJ1372295.1"/>
    <property type="molecule type" value="Genomic_DNA"/>
</dbReference>
<evidence type="ECO:0000256" key="2">
    <source>
        <dbReference type="SAM" id="SignalP"/>
    </source>
</evidence>
<feature type="signal peptide" evidence="2">
    <location>
        <begin position="1"/>
        <end position="16"/>
    </location>
</feature>
<protein>
    <submittedName>
        <fullName evidence="3">Uncharacterized protein</fullName>
    </submittedName>
</protein>
<keyword evidence="2" id="KW-0732">Signal</keyword>
<keyword evidence="4" id="KW-1185">Reference proteome</keyword>
<evidence type="ECO:0000313" key="4">
    <source>
        <dbReference type="Proteomes" id="UP001178507"/>
    </source>
</evidence>
<feature type="chain" id="PRO_5041285691" evidence="2">
    <location>
        <begin position="17"/>
        <end position="132"/>
    </location>
</feature>
<accession>A0AA36HPC1</accession>
<dbReference type="Proteomes" id="UP001178507">
    <property type="component" value="Unassembled WGS sequence"/>
</dbReference>
<name>A0AA36HPC1_9DINO</name>
<evidence type="ECO:0000313" key="3">
    <source>
        <dbReference type="EMBL" id="CAJ1372295.1"/>
    </source>
</evidence>
<comment type="caution">
    <text evidence="3">The sequence shown here is derived from an EMBL/GenBank/DDBJ whole genome shotgun (WGS) entry which is preliminary data.</text>
</comment>
<sequence length="132" mass="13606">MARSILWCCLLFLADAAQLDATLSRKKGGEPYLMRPAEGRTQIHTVKIDFSKAPPPFAVDQTLAQPPHADGDPYSHPVWVSGESEVLGQPAAPAAPAVSAQAAASAGRSSAGGGGGSGPKRCQRDISLSGEI</sequence>
<proteinExistence type="predicted"/>
<evidence type="ECO:0000256" key="1">
    <source>
        <dbReference type="SAM" id="MobiDB-lite"/>
    </source>
</evidence>
<feature type="compositionally biased region" description="Low complexity" evidence="1">
    <location>
        <begin position="88"/>
        <end position="109"/>
    </location>
</feature>